<dbReference type="Pfam" id="PF20256">
    <property type="entry name" value="MoCoBD_2"/>
    <property type="match status" value="2"/>
</dbReference>
<keyword evidence="4" id="KW-1185">Reference proteome</keyword>
<gene>
    <name evidence="3" type="ORF">EV672_102416</name>
</gene>
<dbReference type="InterPro" id="IPR046867">
    <property type="entry name" value="AldOxase/xan_DH_MoCoBD2"/>
</dbReference>
<dbReference type="InterPro" id="IPR006311">
    <property type="entry name" value="TAT_signal"/>
</dbReference>
<dbReference type="PANTHER" id="PTHR47495">
    <property type="entry name" value="ALDEHYDE DEHYDROGENASE"/>
    <property type="match status" value="1"/>
</dbReference>
<dbReference type="RefSeq" id="WP_243738548.1">
    <property type="nucleotide sequence ID" value="NZ_SNXW01000002.1"/>
</dbReference>
<dbReference type="InterPro" id="IPR012368">
    <property type="entry name" value="OxRdtase_Mopterin-bd_su_IorB"/>
</dbReference>
<name>A0A4R6RIZ6_9BURK</name>
<dbReference type="Proteomes" id="UP000294593">
    <property type="component" value="Unassembled WGS sequence"/>
</dbReference>
<evidence type="ECO:0000313" key="3">
    <source>
        <dbReference type="EMBL" id="TDP86065.1"/>
    </source>
</evidence>
<feature type="domain" description="Aldehyde oxidase/xanthine dehydrogenase a/b hammerhead" evidence="2">
    <location>
        <begin position="255"/>
        <end position="333"/>
    </location>
</feature>
<dbReference type="InterPro" id="IPR052516">
    <property type="entry name" value="N-heterocyclic_Hydroxylase"/>
</dbReference>
<dbReference type="PIRSF" id="PIRSF036389">
    <property type="entry name" value="IOR_B"/>
    <property type="match status" value="1"/>
</dbReference>
<dbReference type="InterPro" id="IPR037165">
    <property type="entry name" value="AldOxase/xan_DH_Mopterin-bd_sf"/>
</dbReference>
<feature type="region of interest" description="Disordered" evidence="1">
    <location>
        <begin position="1"/>
        <end position="20"/>
    </location>
</feature>
<evidence type="ECO:0000259" key="2">
    <source>
        <dbReference type="SMART" id="SM01008"/>
    </source>
</evidence>
<dbReference type="PANTHER" id="PTHR47495:SF2">
    <property type="entry name" value="ALDEHYDE DEHYDROGENASE"/>
    <property type="match status" value="1"/>
</dbReference>
<dbReference type="Pfam" id="PF02738">
    <property type="entry name" value="MoCoBD_1"/>
    <property type="match status" value="1"/>
</dbReference>
<proteinExistence type="predicted"/>
<dbReference type="SUPFAM" id="SSF56003">
    <property type="entry name" value="Molybdenum cofactor-binding domain"/>
    <property type="match status" value="2"/>
</dbReference>
<accession>A0A4R6RIZ6</accession>
<dbReference type="Gene3D" id="3.30.365.10">
    <property type="entry name" value="Aldehyde oxidase/xanthine dehydrogenase, molybdopterin binding domain"/>
    <property type="match status" value="4"/>
</dbReference>
<comment type="caution">
    <text evidence="3">The sequence shown here is derived from an EMBL/GenBank/DDBJ whole genome shotgun (WGS) entry which is preliminary data.</text>
</comment>
<dbReference type="InterPro" id="IPR008274">
    <property type="entry name" value="AldOxase/xan_DH_MoCoBD1"/>
</dbReference>
<sequence>MSADVRTNSRTNSRTNPMSRRSFLIAGAVTTGGLLVGCGAPTPQERLGKPADLPVQGDQVALNAWVKISPDGTVTVAVPRAEMGQGVMTSLPMLLAEELDARWEDVRVEAAPIAQVYANEAMMLNALPFGVDDHGWLARTAAGVMQRTGRVLHLQVTGGSSSIRDAWLPLRVVGATARAMLVQAAAQRWQVPASDCRTEAGQVVHSTTGRKLGYGELAADAAKLTPPSDVPLKSPDQFKLIGQAAPRKDIPAKVDGSAQFGVDVRVPGMLYAVPVQAPVFGADVASFDAAEALRMRGVKQVVQIPHAVVVVADSWWRAKQAAAAVKVSWTATPHDQTSSADIARQADEALAQQSGTSFTNRGDAEQVLKDAEAAAKAGGQPGNKPGNKKQTVLQARYHAPYLAHAAMEPINCTAQVKDGAVTVWVSTQSASLAKWRASQVAGVDSERVTLHLPLLGGGFGRRLEVDMVEQAVAVAMQVGGQPVKLLWTREDDTRHDLYRPAAWADFRAVLDGQGQAVAWHNRVAAQSPTYGATKRLLPWAAADSPDKNQIEGAFDLPYDIPNLAVRQVRLKGHVPVGYWRSVGHSYNAFFVECFADEVAHAAGQDPFAWRQARLGQHPRHLAVLERAAKEAGWGQPLPAGRARGIALQEAFGAICAQVAEVSVQGDQVRVHRVVCAIDCGHTVNPDTVEAQMQGAIVFGLSAALFGEVTLAQGRVQQASFTDYPLVKLAHMPRIDVHILRNAHPPGGVGEPGVPPVAPAVANALFALTGQRLRSLPLRLKAA</sequence>
<dbReference type="InterPro" id="IPR000674">
    <property type="entry name" value="Ald_Oxase/Xan_DH_a/b"/>
</dbReference>
<organism evidence="3 4">
    <name type="scientific">Aquabacterium commune</name>
    <dbReference type="NCBI Taxonomy" id="70586"/>
    <lineage>
        <taxon>Bacteria</taxon>
        <taxon>Pseudomonadati</taxon>
        <taxon>Pseudomonadota</taxon>
        <taxon>Betaproteobacteria</taxon>
        <taxon>Burkholderiales</taxon>
        <taxon>Aquabacterium</taxon>
    </lineage>
</organism>
<protein>
    <submittedName>
        <fullName evidence="3">Isoquinoline 1-oxidoreductase beta subunit</fullName>
    </submittedName>
</protein>
<dbReference type="SMART" id="SM01008">
    <property type="entry name" value="Ald_Xan_dh_C"/>
    <property type="match status" value="1"/>
</dbReference>
<dbReference type="AlphaFoldDB" id="A0A4R6RIZ6"/>
<dbReference type="Gene3D" id="3.90.1170.50">
    <property type="entry name" value="Aldehyde oxidase/xanthine dehydrogenase, a/b hammerhead"/>
    <property type="match status" value="1"/>
</dbReference>
<evidence type="ECO:0000256" key="1">
    <source>
        <dbReference type="SAM" id="MobiDB-lite"/>
    </source>
</evidence>
<dbReference type="PROSITE" id="PS51318">
    <property type="entry name" value="TAT"/>
    <property type="match status" value="1"/>
</dbReference>
<dbReference type="EMBL" id="SNXW01000002">
    <property type="protein sequence ID" value="TDP86065.1"/>
    <property type="molecule type" value="Genomic_DNA"/>
</dbReference>
<evidence type="ECO:0000313" key="4">
    <source>
        <dbReference type="Proteomes" id="UP000294593"/>
    </source>
</evidence>
<reference evidence="3 4" key="1">
    <citation type="submission" date="2019-03" db="EMBL/GenBank/DDBJ databases">
        <title>Genomic Encyclopedia of Type Strains, Phase IV (KMG-IV): sequencing the most valuable type-strain genomes for metagenomic binning, comparative biology and taxonomic classification.</title>
        <authorList>
            <person name="Goeker M."/>
        </authorList>
    </citation>
    <scope>NUCLEOTIDE SEQUENCE [LARGE SCALE GENOMIC DNA]</scope>
    <source>
        <strain evidence="3 4">DSM 11901</strain>
    </source>
</reference>
<feature type="compositionally biased region" description="Polar residues" evidence="1">
    <location>
        <begin position="1"/>
        <end position="19"/>
    </location>
</feature>
<dbReference type="GO" id="GO:0016491">
    <property type="term" value="F:oxidoreductase activity"/>
    <property type="evidence" value="ECO:0007669"/>
    <property type="project" value="InterPro"/>
</dbReference>